<organism evidence="2 3">
    <name type="scientific">Erythroxylum novogranatense</name>
    <dbReference type="NCBI Taxonomy" id="1862640"/>
    <lineage>
        <taxon>Eukaryota</taxon>
        <taxon>Viridiplantae</taxon>
        <taxon>Streptophyta</taxon>
        <taxon>Embryophyta</taxon>
        <taxon>Tracheophyta</taxon>
        <taxon>Spermatophyta</taxon>
        <taxon>Magnoliopsida</taxon>
        <taxon>eudicotyledons</taxon>
        <taxon>Gunneridae</taxon>
        <taxon>Pentapetalae</taxon>
        <taxon>rosids</taxon>
        <taxon>fabids</taxon>
        <taxon>Malpighiales</taxon>
        <taxon>Erythroxylaceae</taxon>
        <taxon>Erythroxylum</taxon>
    </lineage>
</organism>
<dbReference type="SUPFAM" id="SSF81383">
    <property type="entry name" value="F-box domain"/>
    <property type="match status" value="1"/>
</dbReference>
<dbReference type="PROSITE" id="PS50181">
    <property type="entry name" value="FBOX"/>
    <property type="match status" value="1"/>
</dbReference>
<gene>
    <name evidence="2" type="ORF">K2173_000408</name>
</gene>
<dbReference type="PANTHER" id="PTHR34145:SF53">
    <property type="entry name" value="LEUCINE-RICH REPEAT DOMAIN SUPERFAMILY"/>
    <property type="match status" value="1"/>
</dbReference>
<dbReference type="CDD" id="cd22160">
    <property type="entry name" value="F-box_AtFBL13-like"/>
    <property type="match status" value="1"/>
</dbReference>
<dbReference type="Gene3D" id="1.20.1280.50">
    <property type="match status" value="1"/>
</dbReference>
<proteinExistence type="predicted"/>
<reference evidence="2 3" key="1">
    <citation type="submission" date="2021-09" db="EMBL/GenBank/DDBJ databases">
        <title>Genomic insights and catalytic innovation underlie evolution of tropane alkaloids biosynthesis.</title>
        <authorList>
            <person name="Wang Y.-J."/>
            <person name="Tian T."/>
            <person name="Huang J.-P."/>
            <person name="Huang S.-X."/>
        </authorList>
    </citation>
    <scope>NUCLEOTIDE SEQUENCE [LARGE SCALE GENOMIC DNA]</scope>
    <source>
        <strain evidence="2">KIB-2018</strain>
        <tissue evidence="2">Leaf</tissue>
    </source>
</reference>
<evidence type="ECO:0000313" key="2">
    <source>
        <dbReference type="EMBL" id="KAJ8758687.1"/>
    </source>
</evidence>
<dbReference type="InterPro" id="IPR036047">
    <property type="entry name" value="F-box-like_dom_sf"/>
</dbReference>
<dbReference type="InterPro" id="IPR053781">
    <property type="entry name" value="F-box_AtFBL13-like"/>
</dbReference>
<dbReference type="InterPro" id="IPR053772">
    <property type="entry name" value="At1g61320/At1g61330-like"/>
</dbReference>
<dbReference type="PANTHER" id="PTHR34145">
    <property type="entry name" value="OS02G0105600 PROTEIN"/>
    <property type="match status" value="1"/>
</dbReference>
<protein>
    <recommendedName>
        <fullName evidence="1">F-box domain-containing protein</fullName>
    </recommendedName>
</protein>
<accession>A0AAV8SWC8</accession>
<dbReference type="Proteomes" id="UP001159364">
    <property type="component" value="Linkage Group LG07"/>
</dbReference>
<comment type="caution">
    <text evidence="2">The sequence shown here is derived from an EMBL/GenBank/DDBJ whole genome shotgun (WGS) entry which is preliminary data.</text>
</comment>
<feature type="domain" description="F-box" evidence="1">
    <location>
        <begin position="6"/>
        <end position="42"/>
    </location>
</feature>
<dbReference type="Pfam" id="PF00646">
    <property type="entry name" value="F-box"/>
    <property type="match status" value="1"/>
</dbReference>
<dbReference type="InterPro" id="IPR001810">
    <property type="entry name" value="F-box_dom"/>
</dbReference>
<dbReference type="InterPro" id="IPR055357">
    <property type="entry name" value="LRR_At1g61320_AtMIF1"/>
</dbReference>
<dbReference type="Pfam" id="PF23622">
    <property type="entry name" value="LRR_At1g61320_AtMIF1"/>
    <property type="match status" value="1"/>
</dbReference>
<dbReference type="EMBL" id="JAIWQS010000007">
    <property type="protein sequence ID" value="KAJ8758687.1"/>
    <property type="molecule type" value="Genomic_DNA"/>
</dbReference>
<dbReference type="AlphaFoldDB" id="A0AAV8SWC8"/>
<evidence type="ECO:0000259" key="1">
    <source>
        <dbReference type="PROSITE" id="PS50181"/>
    </source>
</evidence>
<evidence type="ECO:0000313" key="3">
    <source>
        <dbReference type="Proteomes" id="UP001159364"/>
    </source>
</evidence>
<sequence>MEETMEDFISSLPDEMLQRIISLLPFESAIQTIFLSKRWTRLWEKSLVQHGKKEDISTAISSFLIDFNEQNPSKNTRKFEFHFDSERLVLAIVGPNNKLHLCFSTEKRECPIPFGLQLRFDHQNLANQPSCSTLYIKSLHLVSVSNLTSEIVSVLLLNFQYLETLKITACNSLQTLSICSEKKLVNLSVFDCPDLKFIHIRSCKLKTFRYRGVMPLFWPQNHFNLADAMLDCREGPSDNSLLYVKNIDPVLLTIKNAAVLTLCKWTFKALICPSISTFCVEFQLYNLKQLWWIDDSDENFDDEAPVSFLKLCPSLELLFVTIDPKTYHLESTTNYSIQVGKTTELRHLKLIKLEGFLNQEMNILIAKRLSSTIANEPLILSSSSSDGTCLRRLNKIASHKATQSGVSSLKTEEHKWFYEFVEASDTGDLNLKHPHMTL</sequence>
<keyword evidence="3" id="KW-1185">Reference proteome</keyword>
<name>A0AAV8SWC8_9ROSI</name>